<evidence type="ECO:0000313" key="1">
    <source>
        <dbReference type="Proteomes" id="UP000000437"/>
    </source>
</evidence>
<keyword evidence="1" id="KW-1185">Reference proteome</keyword>
<proteinExistence type="predicted"/>
<protein>
    <submittedName>
        <fullName evidence="2">Uncharacterized protein</fullName>
    </submittedName>
</protein>
<evidence type="ECO:0000313" key="2">
    <source>
        <dbReference type="RefSeq" id="XP_073782892.1"/>
    </source>
</evidence>
<sequence>MAAFQLSHFQLLYILIATLSECKECKKLQSVYATLGSSVLLPCSEHPQQHTTDQVTWKVIEGHRSTDITQYHSSFKTSNSTEKLSKPLFERARQLKNGFLLIRDSVKADELWYQCTVNDTTCYEVKLLMKDPPTLSVSPVGNSAASPSMITNLTVVVMATIICVILYFKTRRNKTKSQIDLSCQSSVCYSQIPGGFGVIQPEKHF</sequence>
<name>A0AC58HLN2_DANRE</name>
<dbReference type="Proteomes" id="UP000000437">
    <property type="component" value="Chromosome 16"/>
</dbReference>
<gene>
    <name evidence="2" type="primary">LOC141378346</name>
</gene>
<dbReference type="RefSeq" id="XP_073782892.1">
    <property type="nucleotide sequence ID" value="XM_073926791.1"/>
</dbReference>
<accession>A0AC58HLN2</accession>
<organism evidence="1 2">
    <name type="scientific">Danio rerio</name>
    <name type="common">Zebrafish</name>
    <name type="synonym">Brachydanio rerio</name>
    <dbReference type="NCBI Taxonomy" id="7955"/>
    <lineage>
        <taxon>Eukaryota</taxon>
        <taxon>Metazoa</taxon>
        <taxon>Chordata</taxon>
        <taxon>Craniata</taxon>
        <taxon>Vertebrata</taxon>
        <taxon>Euteleostomi</taxon>
        <taxon>Actinopterygii</taxon>
        <taxon>Neopterygii</taxon>
        <taxon>Teleostei</taxon>
        <taxon>Ostariophysi</taxon>
        <taxon>Cypriniformes</taxon>
        <taxon>Danionidae</taxon>
        <taxon>Danioninae</taxon>
        <taxon>Danio</taxon>
    </lineage>
</organism>
<reference evidence="2" key="1">
    <citation type="submission" date="2025-08" db="UniProtKB">
        <authorList>
            <consortium name="RefSeq"/>
        </authorList>
    </citation>
    <scope>IDENTIFICATION</scope>
    <source>
        <strain evidence="2">Tuebingen</strain>
        <tissue evidence="2">Fibroblasts and whole tissue</tissue>
    </source>
</reference>